<dbReference type="Proteomes" id="UP000324222">
    <property type="component" value="Unassembled WGS sequence"/>
</dbReference>
<sequence>MSLSTSPTLKSTHFSKLHQPGTINTHPALAERWVRVPKQDLGGGSAERLQAKDGEVLVIERVILCQHLLHLPHHRQHPWLAVISAAPRTIL</sequence>
<protein>
    <submittedName>
        <fullName evidence="2">Uncharacterized protein</fullName>
    </submittedName>
</protein>
<accession>A0A5B7CVM3</accession>
<name>A0A5B7CVM3_PORTR</name>
<gene>
    <name evidence="2" type="ORF">E2C01_005065</name>
</gene>
<evidence type="ECO:0000313" key="3">
    <source>
        <dbReference type="Proteomes" id="UP000324222"/>
    </source>
</evidence>
<dbReference type="EMBL" id="VSRR010000213">
    <property type="protein sequence ID" value="MPC12376.1"/>
    <property type="molecule type" value="Genomic_DNA"/>
</dbReference>
<evidence type="ECO:0000313" key="2">
    <source>
        <dbReference type="EMBL" id="MPC12376.1"/>
    </source>
</evidence>
<comment type="caution">
    <text evidence="2">The sequence shown here is derived from an EMBL/GenBank/DDBJ whole genome shotgun (WGS) entry which is preliminary data.</text>
</comment>
<proteinExistence type="predicted"/>
<evidence type="ECO:0000256" key="1">
    <source>
        <dbReference type="SAM" id="MobiDB-lite"/>
    </source>
</evidence>
<dbReference type="AlphaFoldDB" id="A0A5B7CVM3"/>
<feature type="region of interest" description="Disordered" evidence="1">
    <location>
        <begin position="1"/>
        <end position="23"/>
    </location>
</feature>
<reference evidence="2 3" key="1">
    <citation type="submission" date="2019-05" db="EMBL/GenBank/DDBJ databases">
        <title>Another draft genome of Portunus trituberculatus and its Hox gene families provides insights of decapod evolution.</title>
        <authorList>
            <person name="Jeong J.-H."/>
            <person name="Song I."/>
            <person name="Kim S."/>
            <person name="Choi T."/>
            <person name="Kim D."/>
            <person name="Ryu S."/>
            <person name="Kim W."/>
        </authorList>
    </citation>
    <scope>NUCLEOTIDE SEQUENCE [LARGE SCALE GENOMIC DNA]</scope>
    <source>
        <tissue evidence="2">Muscle</tissue>
    </source>
</reference>
<feature type="compositionally biased region" description="Polar residues" evidence="1">
    <location>
        <begin position="1"/>
        <end position="14"/>
    </location>
</feature>
<keyword evidence="3" id="KW-1185">Reference proteome</keyword>
<organism evidence="2 3">
    <name type="scientific">Portunus trituberculatus</name>
    <name type="common">Swimming crab</name>
    <name type="synonym">Neptunus trituberculatus</name>
    <dbReference type="NCBI Taxonomy" id="210409"/>
    <lineage>
        <taxon>Eukaryota</taxon>
        <taxon>Metazoa</taxon>
        <taxon>Ecdysozoa</taxon>
        <taxon>Arthropoda</taxon>
        <taxon>Crustacea</taxon>
        <taxon>Multicrustacea</taxon>
        <taxon>Malacostraca</taxon>
        <taxon>Eumalacostraca</taxon>
        <taxon>Eucarida</taxon>
        <taxon>Decapoda</taxon>
        <taxon>Pleocyemata</taxon>
        <taxon>Brachyura</taxon>
        <taxon>Eubrachyura</taxon>
        <taxon>Portunoidea</taxon>
        <taxon>Portunidae</taxon>
        <taxon>Portuninae</taxon>
        <taxon>Portunus</taxon>
    </lineage>
</organism>